<protein>
    <submittedName>
        <fullName evidence="1">Uncharacterized protein</fullName>
    </submittedName>
</protein>
<reference evidence="1" key="1">
    <citation type="submission" date="2022-07" db="EMBL/GenBank/DDBJ databases">
        <title>Phylogenomic reconstructions and comparative analyses of Kickxellomycotina fungi.</title>
        <authorList>
            <person name="Reynolds N.K."/>
            <person name="Stajich J.E."/>
            <person name="Barry K."/>
            <person name="Grigoriev I.V."/>
            <person name="Crous P."/>
            <person name="Smith M.E."/>
        </authorList>
    </citation>
    <scope>NUCLEOTIDE SEQUENCE</scope>
    <source>
        <strain evidence="1">CBS 109366</strain>
    </source>
</reference>
<keyword evidence="2" id="KW-1185">Reference proteome</keyword>
<dbReference type="Proteomes" id="UP001140234">
    <property type="component" value="Unassembled WGS sequence"/>
</dbReference>
<proteinExistence type="predicted"/>
<comment type="caution">
    <text evidence="1">The sequence shown here is derived from an EMBL/GenBank/DDBJ whole genome shotgun (WGS) entry which is preliminary data.</text>
</comment>
<gene>
    <name evidence="1" type="ORF">IWQ57_002383</name>
</gene>
<evidence type="ECO:0000313" key="2">
    <source>
        <dbReference type="Proteomes" id="UP001140234"/>
    </source>
</evidence>
<sequence>MSFELTPDEQDRIQIASFLGLHLDPVSHVDMSTIIVLSLMYLIEFVALCYQLRNRNYMPLKVKNVPIMFSLFFGAVGWLAGDILSGGLVHLRPSPVLQNCTFTVIWLRVCIGAYYVTSVFALRCFSLYYVFYTGKAYKGKVVLITFGVVVVSILLFGLISTVIPSSMTIQYNDILDMCYYDKGYVAAVIVIIWCIWLYTAYMNWRMRNIAFCFNERAEIVTLFAIMLMVVVMNTLCLFAVNVYPASLGWRTALLYVNHVGASTGYWIVMFEPTYNCLFNREEYLRYWIAILKEDQMEREYGYSADMNNNETTIAWGDFSEIPSKVGSKCPSTHTAVIDLTNDATIHVPAEAEAQSDIFEREHRKHEF</sequence>
<name>A0ACC1K0M5_9FUNG</name>
<accession>A0ACC1K0M5</accession>
<evidence type="ECO:0000313" key="1">
    <source>
        <dbReference type="EMBL" id="KAJ2771060.1"/>
    </source>
</evidence>
<dbReference type="EMBL" id="JANBUJ010000605">
    <property type="protein sequence ID" value="KAJ2771060.1"/>
    <property type="molecule type" value="Genomic_DNA"/>
</dbReference>
<organism evidence="1 2">
    <name type="scientific">Coemansia nantahalensis</name>
    <dbReference type="NCBI Taxonomy" id="2789366"/>
    <lineage>
        <taxon>Eukaryota</taxon>
        <taxon>Fungi</taxon>
        <taxon>Fungi incertae sedis</taxon>
        <taxon>Zoopagomycota</taxon>
        <taxon>Kickxellomycotina</taxon>
        <taxon>Kickxellomycetes</taxon>
        <taxon>Kickxellales</taxon>
        <taxon>Kickxellaceae</taxon>
        <taxon>Coemansia</taxon>
    </lineage>
</organism>